<dbReference type="EMBL" id="CAJNOK010043189">
    <property type="protein sequence ID" value="CAF1568166.1"/>
    <property type="molecule type" value="Genomic_DNA"/>
</dbReference>
<reference evidence="1" key="1">
    <citation type="submission" date="2021-02" db="EMBL/GenBank/DDBJ databases">
        <authorList>
            <person name="Nowell W R."/>
        </authorList>
    </citation>
    <scope>NUCLEOTIDE SEQUENCE</scope>
</reference>
<dbReference type="Proteomes" id="UP000682733">
    <property type="component" value="Unassembled WGS sequence"/>
</dbReference>
<comment type="caution">
    <text evidence="1">The sequence shown here is derived from an EMBL/GenBank/DDBJ whole genome shotgun (WGS) entry which is preliminary data.</text>
</comment>
<organism evidence="1 5">
    <name type="scientific">Didymodactylos carnosus</name>
    <dbReference type="NCBI Taxonomy" id="1234261"/>
    <lineage>
        <taxon>Eukaryota</taxon>
        <taxon>Metazoa</taxon>
        <taxon>Spiralia</taxon>
        <taxon>Gnathifera</taxon>
        <taxon>Rotifera</taxon>
        <taxon>Eurotatoria</taxon>
        <taxon>Bdelloidea</taxon>
        <taxon>Philodinida</taxon>
        <taxon>Philodinidae</taxon>
        <taxon>Didymodactylos</taxon>
    </lineage>
</organism>
<dbReference type="Proteomes" id="UP000677228">
    <property type="component" value="Unassembled WGS sequence"/>
</dbReference>
<accession>A0A813YKN9</accession>
<dbReference type="Proteomes" id="UP000663829">
    <property type="component" value="Unassembled WGS sequence"/>
</dbReference>
<dbReference type="OrthoDB" id="9977972at2759"/>
<dbReference type="Proteomes" id="UP000681722">
    <property type="component" value="Unassembled WGS sequence"/>
</dbReference>
<evidence type="ECO:0000313" key="3">
    <source>
        <dbReference type="EMBL" id="CAF3671066.1"/>
    </source>
</evidence>
<proteinExistence type="predicted"/>
<evidence type="ECO:0000313" key="4">
    <source>
        <dbReference type="EMBL" id="CAF4361782.1"/>
    </source>
</evidence>
<dbReference type="EMBL" id="CAJNOQ010001313">
    <property type="protein sequence ID" value="CAF0885790.1"/>
    <property type="molecule type" value="Genomic_DNA"/>
</dbReference>
<sequence length="128" mass="14113">MMAKCELGTAIGGITVPTKYPSLDVGMIYIGVVVSIDDLLFSILATRPSFCHYVVILPVGYLMLYTDANEHIYQINLNTNKQAILLDNSRGSATTCGLVYDSTNNEIYFFGVQLMHSRPDGTQLKNIT</sequence>
<evidence type="ECO:0000313" key="2">
    <source>
        <dbReference type="EMBL" id="CAF1568166.1"/>
    </source>
</evidence>
<gene>
    <name evidence="1" type="ORF">GPM918_LOCUS7854</name>
    <name evidence="2" type="ORF">OVA965_LOCUS40201</name>
    <name evidence="3" type="ORF">SRO942_LOCUS7854</name>
    <name evidence="4" type="ORF">TMI583_LOCUS41605</name>
</gene>
<dbReference type="AlphaFoldDB" id="A0A813YKN9"/>
<keyword evidence="5" id="KW-1185">Reference proteome</keyword>
<evidence type="ECO:0000313" key="5">
    <source>
        <dbReference type="Proteomes" id="UP000663829"/>
    </source>
</evidence>
<dbReference type="EMBL" id="CAJOBC010001313">
    <property type="protein sequence ID" value="CAF3671066.1"/>
    <property type="molecule type" value="Genomic_DNA"/>
</dbReference>
<dbReference type="EMBL" id="CAJOBA010065930">
    <property type="protein sequence ID" value="CAF4361782.1"/>
    <property type="molecule type" value="Genomic_DNA"/>
</dbReference>
<name>A0A813YKN9_9BILA</name>
<protein>
    <submittedName>
        <fullName evidence="1">Uncharacterized protein</fullName>
    </submittedName>
</protein>
<evidence type="ECO:0000313" key="1">
    <source>
        <dbReference type="EMBL" id="CAF0885790.1"/>
    </source>
</evidence>